<evidence type="ECO:0000259" key="3">
    <source>
        <dbReference type="Pfam" id="PF18962"/>
    </source>
</evidence>
<evidence type="ECO:0000256" key="2">
    <source>
        <dbReference type="SAM" id="SignalP"/>
    </source>
</evidence>
<reference evidence="4 5" key="1">
    <citation type="submission" date="2022-05" db="EMBL/GenBank/DDBJ databases">
        <title>Flavobacterium sp., isolated from activated sludge.</title>
        <authorList>
            <person name="Ran Q."/>
        </authorList>
    </citation>
    <scope>NUCLEOTIDE SEQUENCE [LARGE SCALE GENOMIC DNA]</scope>
    <source>
        <strain evidence="4 5">HXWNR70</strain>
    </source>
</reference>
<feature type="domain" description="Secretion system C-terminal sorting" evidence="3">
    <location>
        <begin position="160"/>
        <end position="220"/>
    </location>
</feature>
<dbReference type="EMBL" id="JAMLJM010000001">
    <property type="protein sequence ID" value="MCL9808131.1"/>
    <property type="molecule type" value="Genomic_DNA"/>
</dbReference>
<feature type="chain" id="PRO_5046191306" evidence="2">
    <location>
        <begin position="19"/>
        <end position="226"/>
    </location>
</feature>
<evidence type="ECO:0000313" key="5">
    <source>
        <dbReference type="Proteomes" id="UP001317191"/>
    </source>
</evidence>
<dbReference type="NCBIfam" id="TIGR04183">
    <property type="entry name" value="Por_Secre_tail"/>
    <property type="match status" value="1"/>
</dbReference>
<sequence length="226" mass="24751">MKKSFIIFLLFIVSCVEAQTITFKGCPNLFSESNTFTFNSIGIDETGRNIYATTPINGDQPCPSGACEFKILWNQANMRWEFIADSGDGDFLGSNLIYSNVEESTPNPPSLSLGTWEENIAVTSGECGGNLSNANATLTGAVQNTLSKDNFLLDQAITFYPNPIKSVLNVRSSITINQISIWNLQGQSILVTEENSTLDLSHLQSGIYIMKFVTDQGIKIANIIKN</sequence>
<evidence type="ECO:0000313" key="4">
    <source>
        <dbReference type="EMBL" id="MCL9808131.1"/>
    </source>
</evidence>
<accession>A0ABT0TKW7</accession>
<organism evidence="4 5">
    <name type="scientific">Flavobacterium luminosum</name>
    <dbReference type="NCBI Taxonomy" id="2949086"/>
    <lineage>
        <taxon>Bacteria</taxon>
        <taxon>Pseudomonadati</taxon>
        <taxon>Bacteroidota</taxon>
        <taxon>Flavobacteriia</taxon>
        <taxon>Flavobacteriales</taxon>
        <taxon>Flavobacteriaceae</taxon>
        <taxon>Flavobacterium</taxon>
    </lineage>
</organism>
<gene>
    <name evidence="4" type="ORF">NAT50_02045</name>
</gene>
<evidence type="ECO:0000256" key="1">
    <source>
        <dbReference type="ARBA" id="ARBA00022729"/>
    </source>
</evidence>
<dbReference type="PROSITE" id="PS51257">
    <property type="entry name" value="PROKAR_LIPOPROTEIN"/>
    <property type="match status" value="1"/>
</dbReference>
<keyword evidence="5" id="KW-1185">Reference proteome</keyword>
<dbReference type="RefSeq" id="WP_250590976.1">
    <property type="nucleotide sequence ID" value="NZ_JAMLJM010000001.1"/>
</dbReference>
<protein>
    <submittedName>
        <fullName evidence="4">T9SS type A sorting domain-containing protein</fullName>
    </submittedName>
</protein>
<keyword evidence="1 2" id="KW-0732">Signal</keyword>
<dbReference type="InterPro" id="IPR026444">
    <property type="entry name" value="Secre_tail"/>
</dbReference>
<dbReference type="Proteomes" id="UP001317191">
    <property type="component" value="Unassembled WGS sequence"/>
</dbReference>
<name>A0ABT0TKW7_9FLAO</name>
<feature type="signal peptide" evidence="2">
    <location>
        <begin position="1"/>
        <end position="18"/>
    </location>
</feature>
<dbReference type="Pfam" id="PF18962">
    <property type="entry name" value="Por_Secre_tail"/>
    <property type="match status" value="1"/>
</dbReference>
<comment type="caution">
    <text evidence="4">The sequence shown here is derived from an EMBL/GenBank/DDBJ whole genome shotgun (WGS) entry which is preliminary data.</text>
</comment>
<proteinExistence type="predicted"/>